<reference evidence="2 3" key="1">
    <citation type="journal article" date="2020" name="Biotechnol. Biofuels">
        <title>New insights from the biogas microbiome by comprehensive genome-resolved metagenomics of nearly 1600 species originating from multiple anaerobic digesters.</title>
        <authorList>
            <person name="Campanaro S."/>
            <person name="Treu L."/>
            <person name="Rodriguez-R L.M."/>
            <person name="Kovalovszki A."/>
            <person name="Ziels R.M."/>
            <person name="Maus I."/>
            <person name="Zhu X."/>
            <person name="Kougias P.G."/>
            <person name="Basile A."/>
            <person name="Luo G."/>
            <person name="Schluter A."/>
            <person name="Konstantinidis K.T."/>
            <person name="Angelidaki I."/>
        </authorList>
    </citation>
    <scope>NUCLEOTIDE SEQUENCE [LARGE SCALE GENOMIC DNA]</scope>
    <source>
        <strain evidence="2">AS27yjCOA_202</strain>
    </source>
</reference>
<feature type="transmembrane region" description="Helical" evidence="1">
    <location>
        <begin position="108"/>
        <end position="130"/>
    </location>
</feature>
<proteinExistence type="predicted"/>
<keyword evidence="1" id="KW-0472">Membrane</keyword>
<accession>A0A7X9E6X3</accession>
<protein>
    <submittedName>
        <fullName evidence="2">Uncharacterized protein</fullName>
    </submittedName>
</protein>
<organism evidence="2 3">
    <name type="scientific">candidate division WWE3 bacterium</name>
    <dbReference type="NCBI Taxonomy" id="2053526"/>
    <lineage>
        <taxon>Bacteria</taxon>
        <taxon>Katanobacteria</taxon>
    </lineage>
</organism>
<keyword evidence="1" id="KW-1133">Transmembrane helix</keyword>
<feature type="transmembrane region" description="Helical" evidence="1">
    <location>
        <begin position="142"/>
        <end position="166"/>
    </location>
</feature>
<feature type="transmembrane region" description="Helical" evidence="1">
    <location>
        <begin position="47"/>
        <end position="65"/>
    </location>
</feature>
<dbReference type="Proteomes" id="UP000590542">
    <property type="component" value="Unassembled WGS sequence"/>
</dbReference>
<name>A0A7X9E6X3_UNCKA</name>
<dbReference type="EMBL" id="JAAZNV010000007">
    <property type="protein sequence ID" value="NMB91634.1"/>
    <property type="molecule type" value="Genomic_DNA"/>
</dbReference>
<keyword evidence="1" id="KW-0812">Transmembrane</keyword>
<gene>
    <name evidence="2" type="ORF">GYA37_02160</name>
</gene>
<comment type="caution">
    <text evidence="2">The sequence shown here is derived from an EMBL/GenBank/DDBJ whole genome shotgun (WGS) entry which is preliminary data.</text>
</comment>
<feature type="transmembrane region" description="Helical" evidence="1">
    <location>
        <begin position="77"/>
        <end position="96"/>
    </location>
</feature>
<evidence type="ECO:0000256" key="1">
    <source>
        <dbReference type="SAM" id="Phobius"/>
    </source>
</evidence>
<evidence type="ECO:0000313" key="3">
    <source>
        <dbReference type="Proteomes" id="UP000590542"/>
    </source>
</evidence>
<sequence>MNLLLSLIIFFSTITLTTIKSFAVCPICIVAVGAGLGVSRYLGIDDTITGVWIGGLVIASAFWFADIIQKKKWKIPYPEALSTVSFLLLTIIPMYIKKIIGNPTNTLWGVDKIVLGIVAGLITFIISIYLDKSLRKTNHGEVYIYYQKVILPVLFLTLASFTFYLLT</sequence>
<evidence type="ECO:0000313" key="2">
    <source>
        <dbReference type="EMBL" id="NMB91634.1"/>
    </source>
</evidence>
<dbReference type="AlphaFoldDB" id="A0A7X9E6X3"/>